<dbReference type="InterPro" id="IPR036938">
    <property type="entry name" value="PAP2/HPO_sf"/>
</dbReference>
<dbReference type="PANTHER" id="PTHR34599:SF1">
    <property type="entry name" value="PHOSPHATIDIC ACID PHOSPHATASE TYPE 2_HALOPEROXIDASE DOMAIN-CONTAINING PROTEIN"/>
    <property type="match status" value="1"/>
</dbReference>
<evidence type="ECO:0000313" key="3">
    <source>
        <dbReference type="Proteomes" id="UP000248790"/>
    </source>
</evidence>
<dbReference type="AlphaFoldDB" id="A0A327X6C7"/>
<proteinExistence type="predicted"/>
<feature type="domain" description="Phosphatidic acid phosphatase type 2/haloperoxidase" evidence="1">
    <location>
        <begin position="331"/>
        <end position="460"/>
    </location>
</feature>
<name>A0A327X6C7_LARAB</name>
<dbReference type="EMBL" id="QLMC01000001">
    <property type="protein sequence ID" value="RAK02577.1"/>
    <property type="molecule type" value="Genomic_DNA"/>
</dbReference>
<dbReference type="CDD" id="cd03398">
    <property type="entry name" value="PAP2_haloperoxidase"/>
    <property type="match status" value="1"/>
</dbReference>
<protein>
    <submittedName>
        <fullName evidence="2">PAP2 superfamily protein</fullName>
    </submittedName>
</protein>
<dbReference type="PANTHER" id="PTHR34599">
    <property type="entry name" value="PEROXIDASE-RELATED"/>
    <property type="match status" value="1"/>
</dbReference>
<reference evidence="2 3" key="1">
    <citation type="submission" date="2018-06" db="EMBL/GenBank/DDBJ databases">
        <title>Genomic Encyclopedia of Archaeal and Bacterial Type Strains, Phase II (KMG-II): from individual species to whole genera.</title>
        <authorList>
            <person name="Goeker M."/>
        </authorList>
    </citation>
    <scope>NUCLEOTIDE SEQUENCE [LARGE SCALE GENOMIC DNA]</scope>
    <source>
        <strain evidence="2 3">DSM 21851</strain>
    </source>
</reference>
<dbReference type="Gene3D" id="1.10.606.20">
    <property type="match status" value="1"/>
</dbReference>
<dbReference type="Proteomes" id="UP000248790">
    <property type="component" value="Unassembled WGS sequence"/>
</dbReference>
<evidence type="ECO:0000259" key="1">
    <source>
        <dbReference type="Pfam" id="PF01569"/>
    </source>
</evidence>
<accession>A0A327X6C7</accession>
<organism evidence="2 3">
    <name type="scientific">Larkinella arboricola</name>
    <dbReference type="NCBI Taxonomy" id="643671"/>
    <lineage>
        <taxon>Bacteria</taxon>
        <taxon>Pseudomonadati</taxon>
        <taxon>Bacteroidota</taxon>
        <taxon>Cytophagia</taxon>
        <taxon>Cytophagales</taxon>
        <taxon>Spirosomataceae</taxon>
        <taxon>Larkinella</taxon>
    </lineage>
</organism>
<sequence>MMDFTTRQSAPFSLKQLLEHAIFLVVLCFLFAGLNSCRKPGDTDVVLPQSKTADQYTADVALQWSAMQLFLIQHTAGFTPPVASRSLGYGGLALYEAVVPGLPTHQSMAGQLDGLKNLPRVDPQADYHWAASANAAEAQMLRMLFANTSEANKAKIDSLENRLVAGFQSENLSDATLERSTAFGKQIADAVFEWSKADGGHEGYNRNFPADYKPPLFNGAWQPTENGRKIPMQPYWGRNRTFLTSNAVLPMPRPLPVSADVKSHYFAQYLEVYTKNKSLTQTEKEISIWWADDPSETFTPPGHSYNLARITIQTARADLGTAAETLARTGIAVADAFTVCWKCKYVFNNERPYTFVRRTIDPSWTPFWPAPPFPGYTSGHATQSAAAAIVLAGIYGESFSFTDNSHVSRIRDLKRNTDFKARSFTSFWQAAEESAYSRYLGGIHTRQDNETGLSTGKIIGQNINRLSWRK</sequence>
<comment type="caution">
    <text evidence="2">The sequence shown here is derived from an EMBL/GenBank/DDBJ whole genome shotgun (WGS) entry which is preliminary data.</text>
</comment>
<dbReference type="Pfam" id="PF01569">
    <property type="entry name" value="PAP2"/>
    <property type="match status" value="1"/>
</dbReference>
<dbReference type="InterPro" id="IPR000326">
    <property type="entry name" value="PAP2/HPO"/>
</dbReference>
<keyword evidence="3" id="KW-1185">Reference proteome</keyword>
<evidence type="ECO:0000313" key="2">
    <source>
        <dbReference type="EMBL" id="RAK02577.1"/>
    </source>
</evidence>
<gene>
    <name evidence="2" type="ORF">LX87_00697</name>
</gene>
<dbReference type="SUPFAM" id="SSF48317">
    <property type="entry name" value="Acid phosphatase/Vanadium-dependent haloperoxidase"/>
    <property type="match status" value="1"/>
</dbReference>
<dbReference type="InterPro" id="IPR052559">
    <property type="entry name" value="V-haloperoxidase"/>
</dbReference>